<reference evidence="3" key="2">
    <citation type="submission" date="2015-01" db="EMBL/GenBank/DDBJ databases">
        <title>Evolutionary Origins and Diversification of the Mycorrhizal Mutualists.</title>
        <authorList>
            <consortium name="DOE Joint Genome Institute"/>
            <consortium name="Mycorrhizal Genomics Consortium"/>
            <person name="Kohler A."/>
            <person name="Kuo A."/>
            <person name="Nagy L.G."/>
            <person name="Floudas D."/>
            <person name="Copeland A."/>
            <person name="Barry K.W."/>
            <person name="Cichocki N."/>
            <person name="Veneault-Fourrey C."/>
            <person name="LaButti K."/>
            <person name="Lindquist E.A."/>
            <person name="Lipzen A."/>
            <person name="Lundell T."/>
            <person name="Morin E."/>
            <person name="Murat C."/>
            <person name="Riley R."/>
            <person name="Ohm R."/>
            <person name="Sun H."/>
            <person name="Tunlid A."/>
            <person name="Henrissat B."/>
            <person name="Grigoriev I.V."/>
            <person name="Hibbett D.S."/>
            <person name="Martin F."/>
        </authorList>
    </citation>
    <scope>NUCLEOTIDE SEQUENCE [LARGE SCALE GENOMIC DNA]</scope>
    <source>
        <strain evidence="3">MAFF 305830</strain>
    </source>
</reference>
<keyword evidence="1" id="KW-1133">Transmembrane helix</keyword>
<reference evidence="2 3" key="1">
    <citation type="submission" date="2014-04" db="EMBL/GenBank/DDBJ databases">
        <authorList>
            <consortium name="DOE Joint Genome Institute"/>
            <person name="Kuo A."/>
            <person name="Zuccaro A."/>
            <person name="Kohler A."/>
            <person name="Nagy L.G."/>
            <person name="Floudas D."/>
            <person name="Copeland A."/>
            <person name="Barry K.W."/>
            <person name="Cichocki N."/>
            <person name="Veneault-Fourrey C."/>
            <person name="LaButti K."/>
            <person name="Lindquist E.A."/>
            <person name="Lipzen A."/>
            <person name="Lundell T."/>
            <person name="Morin E."/>
            <person name="Murat C."/>
            <person name="Sun H."/>
            <person name="Tunlid A."/>
            <person name="Henrissat B."/>
            <person name="Grigoriev I.V."/>
            <person name="Hibbett D.S."/>
            <person name="Martin F."/>
            <person name="Nordberg H.P."/>
            <person name="Cantor M.N."/>
            <person name="Hua S.X."/>
        </authorList>
    </citation>
    <scope>NUCLEOTIDE SEQUENCE [LARGE SCALE GENOMIC DNA]</scope>
    <source>
        <strain evidence="2 3">MAFF 305830</strain>
    </source>
</reference>
<proteinExistence type="predicted"/>
<evidence type="ECO:0000256" key="1">
    <source>
        <dbReference type="SAM" id="Phobius"/>
    </source>
</evidence>
<evidence type="ECO:0000313" key="2">
    <source>
        <dbReference type="EMBL" id="KIM27532.1"/>
    </source>
</evidence>
<feature type="transmembrane region" description="Helical" evidence="1">
    <location>
        <begin position="165"/>
        <end position="183"/>
    </location>
</feature>
<protein>
    <submittedName>
        <fullName evidence="2">Uncharacterized protein</fullName>
    </submittedName>
</protein>
<sequence>MIYNRDQSIKHAHRQVITRGSVGLSHVSPNAFSCPWTIFFNDGCLSFPILQNQKKVYREGGETVFPTGLEDVDEKKRSMIASSGRDERSTRVAHLPTPNTRTTTSFLVSPLYGLVHLSTTACLNSSTPTPTAPHSTTPTFYNISTANSAPNRHTIPKTHSPSTSAGFFFSFVIFSVFPLFIFTTT</sequence>
<dbReference type="Proteomes" id="UP000054097">
    <property type="component" value="Unassembled WGS sequence"/>
</dbReference>
<dbReference type="HOGENOM" id="CLU_1462180_0_0_1"/>
<dbReference type="EMBL" id="KN824298">
    <property type="protein sequence ID" value="KIM27532.1"/>
    <property type="molecule type" value="Genomic_DNA"/>
</dbReference>
<organism evidence="2 3">
    <name type="scientific">Serendipita vermifera MAFF 305830</name>
    <dbReference type="NCBI Taxonomy" id="933852"/>
    <lineage>
        <taxon>Eukaryota</taxon>
        <taxon>Fungi</taxon>
        <taxon>Dikarya</taxon>
        <taxon>Basidiomycota</taxon>
        <taxon>Agaricomycotina</taxon>
        <taxon>Agaricomycetes</taxon>
        <taxon>Sebacinales</taxon>
        <taxon>Serendipitaceae</taxon>
        <taxon>Serendipita</taxon>
    </lineage>
</organism>
<gene>
    <name evidence="2" type="ORF">M408DRAFT_166387</name>
</gene>
<keyword evidence="1" id="KW-0472">Membrane</keyword>
<name>A0A0C2XEI7_SERVB</name>
<keyword evidence="1" id="KW-0812">Transmembrane</keyword>
<keyword evidence="3" id="KW-1185">Reference proteome</keyword>
<dbReference type="AlphaFoldDB" id="A0A0C2XEI7"/>
<evidence type="ECO:0000313" key="3">
    <source>
        <dbReference type="Proteomes" id="UP000054097"/>
    </source>
</evidence>
<accession>A0A0C2XEI7</accession>